<feature type="domain" description="GCVT N-terminal" evidence="8">
    <location>
        <begin position="11"/>
        <end position="261"/>
    </location>
</feature>
<accession>A0A2W1KRQ0</accession>
<dbReference type="GO" id="GO:0006546">
    <property type="term" value="P:glycine catabolic process"/>
    <property type="evidence" value="ECO:0007669"/>
    <property type="project" value="InterPro"/>
</dbReference>
<evidence type="ECO:0000313" key="10">
    <source>
        <dbReference type="EMBL" id="PZD81887.1"/>
    </source>
</evidence>
<organism evidence="10 11">
    <name type="scientific">Acidithiobacillus ferrooxidans</name>
    <name type="common">Thiobacillus ferrooxidans</name>
    <dbReference type="NCBI Taxonomy" id="920"/>
    <lineage>
        <taxon>Bacteria</taxon>
        <taxon>Pseudomonadati</taxon>
        <taxon>Pseudomonadota</taxon>
        <taxon>Acidithiobacillia</taxon>
        <taxon>Acidithiobacillales</taxon>
        <taxon>Acidithiobacillaceae</taxon>
        <taxon>Acidithiobacillus</taxon>
    </lineage>
</organism>
<evidence type="ECO:0000313" key="11">
    <source>
        <dbReference type="Proteomes" id="UP000248886"/>
    </source>
</evidence>
<dbReference type="InterPro" id="IPR029043">
    <property type="entry name" value="GcvT/YgfZ_C"/>
</dbReference>
<reference evidence="10 11" key="1">
    <citation type="submission" date="2018-06" db="EMBL/GenBank/DDBJ databases">
        <title>Draft sequence of Acidithiobacillus ferrooxidans CCM 4253.</title>
        <authorList>
            <person name="Moya-Beltran A."/>
            <person name="Castro M."/>
            <person name="Covarrubias P.C."/>
            <person name="Issotta F."/>
            <person name="Janiczek O."/>
            <person name="Mandl M."/>
            <person name="Kucera J."/>
            <person name="Quatrini R."/>
        </authorList>
    </citation>
    <scope>NUCLEOTIDE SEQUENCE [LARGE SCALE GENOMIC DNA]</scope>
    <source>
        <strain evidence="10 11">CCM 4253</strain>
    </source>
</reference>
<dbReference type="GeneID" id="65280296"/>
<proteinExistence type="inferred from homology"/>
<keyword evidence="10" id="KW-0489">Methyltransferase</keyword>
<dbReference type="InterPro" id="IPR028896">
    <property type="entry name" value="GcvT/YgfZ/DmdA"/>
</dbReference>
<keyword evidence="4 10" id="KW-0808">Transferase</keyword>
<gene>
    <name evidence="10" type="primary">gcvT</name>
    <name evidence="10" type="ORF">DN052_02110</name>
</gene>
<dbReference type="Pfam" id="PF01571">
    <property type="entry name" value="GCV_T"/>
    <property type="match status" value="1"/>
</dbReference>
<dbReference type="InterPro" id="IPR027266">
    <property type="entry name" value="TrmE/GcvT-like"/>
</dbReference>
<evidence type="ECO:0000256" key="2">
    <source>
        <dbReference type="ARBA" id="ARBA00012616"/>
    </source>
</evidence>
<evidence type="ECO:0000256" key="7">
    <source>
        <dbReference type="PIRSR" id="PIRSR006487-1"/>
    </source>
</evidence>
<comment type="caution">
    <text evidence="10">The sequence shown here is derived from an EMBL/GenBank/DDBJ whole genome shotgun (WGS) entry which is preliminary data.</text>
</comment>
<keyword evidence="3" id="KW-0032">Aminotransferase</keyword>
<feature type="domain" description="Aminomethyltransferase C-terminal" evidence="9">
    <location>
        <begin position="285"/>
        <end position="359"/>
    </location>
</feature>
<name>A0A2W1KRQ0_ACIFR</name>
<dbReference type="AlphaFoldDB" id="A0A2W1KRQ0"/>
<dbReference type="Gene3D" id="2.40.30.110">
    <property type="entry name" value="Aminomethyltransferase beta-barrel domains"/>
    <property type="match status" value="1"/>
</dbReference>
<dbReference type="InterPro" id="IPR006223">
    <property type="entry name" value="GcvT"/>
</dbReference>
<dbReference type="Gene3D" id="4.10.1250.10">
    <property type="entry name" value="Aminomethyltransferase fragment"/>
    <property type="match status" value="1"/>
</dbReference>
<dbReference type="GO" id="GO:0004047">
    <property type="term" value="F:aminomethyltransferase activity"/>
    <property type="evidence" value="ECO:0007669"/>
    <property type="project" value="UniProtKB-EC"/>
</dbReference>
<dbReference type="Pfam" id="PF08669">
    <property type="entry name" value="GCV_T_C"/>
    <property type="match status" value="1"/>
</dbReference>
<dbReference type="RefSeq" id="WP_041645355.1">
    <property type="nucleotide sequence ID" value="NZ_AP025160.1"/>
</dbReference>
<dbReference type="SUPFAM" id="SSF101790">
    <property type="entry name" value="Aminomethyltransferase beta-barrel domain"/>
    <property type="match status" value="1"/>
</dbReference>
<dbReference type="InterPro" id="IPR006222">
    <property type="entry name" value="GCVT_N"/>
</dbReference>
<dbReference type="GO" id="GO:0005960">
    <property type="term" value="C:glycine cleavage complex"/>
    <property type="evidence" value="ECO:0007669"/>
    <property type="project" value="InterPro"/>
</dbReference>
<dbReference type="InterPro" id="IPR013977">
    <property type="entry name" value="GcvT_C"/>
</dbReference>
<feature type="binding site" evidence="7">
    <location>
        <position position="200"/>
    </location>
    <ligand>
        <name>substrate</name>
    </ligand>
</feature>
<dbReference type="PANTHER" id="PTHR43757">
    <property type="entry name" value="AMINOMETHYLTRANSFERASE"/>
    <property type="match status" value="1"/>
</dbReference>
<comment type="similarity">
    <text evidence="1">Belongs to the GcvT family.</text>
</comment>
<evidence type="ECO:0000256" key="5">
    <source>
        <dbReference type="ARBA" id="ARBA00031395"/>
    </source>
</evidence>
<comment type="catalytic activity">
    <reaction evidence="6">
        <text>N(6)-[(R)-S(8)-aminomethyldihydrolipoyl]-L-lysyl-[protein] + (6S)-5,6,7,8-tetrahydrofolate = N(6)-[(R)-dihydrolipoyl]-L-lysyl-[protein] + (6R)-5,10-methylene-5,6,7,8-tetrahydrofolate + NH4(+)</text>
        <dbReference type="Rhea" id="RHEA:16945"/>
        <dbReference type="Rhea" id="RHEA-COMP:10475"/>
        <dbReference type="Rhea" id="RHEA-COMP:10492"/>
        <dbReference type="ChEBI" id="CHEBI:15636"/>
        <dbReference type="ChEBI" id="CHEBI:28938"/>
        <dbReference type="ChEBI" id="CHEBI:57453"/>
        <dbReference type="ChEBI" id="CHEBI:83100"/>
        <dbReference type="ChEBI" id="CHEBI:83143"/>
        <dbReference type="EC" id="2.1.2.10"/>
    </reaction>
</comment>
<dbReference type="OrthoDB" id="5288518at2"/>
<dbReference type="GO" id="GO:0032259">
    <property type="term" value="P:methylation"/>
    <property type="evidence" value="ECO:0007669"/>
    <property type="project" value="UniProtKB-KW"/>
</dbReference>
<dbReference type="EMBL" id="QKQP01000001">
    <property type="protein sequence ID" value="PZD81887.1"/>
    <property type="molecule type" value="Genomic_DNA"/>
</dbReference>
<protein>
    <recommendedName>
        <fullName evidence="2">aminomethyltransferase</fullName>
        <ecNumber evidence="2">2.1.2.10</ecNumber>
    </recommendedName>
    <alternativeName>
        <fullName evidence="5">Glycine cleavage system T protein</fullName>
    </alternativeName>
</protein>
<dbReference type="Gene3D" id="3.30.1360.120">
    <property type="entry name" value="Probable tRNA modification gtpase trme, domain 1"/>
    <property type="match status" value="1"/>
</dbReference>
<dbReference type="NCBIfam" id="NF001567">
    <property type="entry name" value="PRK00389.1"/>
    <property type="match status" value="1"/>
</dbReference>
<dbReference type="SUPFAM" id="SSF103025">
    <property type="entry name" value="Folate-binding domain"/>
    <property type="match status" value="1"/>
</dbReference>
<evidence type="ECO:0000259" key="8">
    <source>
        <dbReference type="Pfam" id="PF01571"/>
    </source>
</evidence>
<dbReference type="GO" id="GO:0008168">
    <property type="term" value="F:methyltransferase activity"/>
    <property type="evidence" value="ECO:0007669"/>
    <property type="project" value="UniProtKB-KW"/>
</dbReference>
<dbReference type="FunFam" id="4.10.1250.10:FF:000001">
    <property type="entry name" value="Aminomethyltransferase"/>
    <property type="match status" value="1"/>
</dbReference>
<dbReference type="EC" id="2.1.2.10" evidence="2"/>
<dbReference type="GO" id="GO:0008483">
    <property type="term" value="F:transaminase activity"/>
    <property type="evidence" value="ECO:0007669"/>
    <property type="project" value="UniProtKB-KW"/>
</dbReference>
<evidence type="ECO:0000256" key="4">
    <source>
        <dbReference type="ARBA" id="ARBA00022679"/>
    </source>
</evidence>
<sequence length="375" mass="39474">MTKVSAQHTALHDWHVAHGARMVDFAGWEMPLNYGSQLAEHEAVRRAAGLFDVSHMRPLDLSGPDARVLLRYALANDVAKLDAAPGKALYSTMLQGDGGIIDDLIVYHRGGGRYRIVLNAGGAEADTAHLQALADAHGWRVILQKRPDLGILAVQGPTARALAATVLAIPALADLGVFHALEQGDFFVGRTGYTGEDGVEIVAANGLLTDLADRLLVAGVRPAGLAARDSLRLEAGLGLYGQDMTTAVSPYASNLGWTVDLRAADRNFLGRAALEAELAAGDGARLVGLAMRDGIPRHGYVVENAAGQPCGVVTSGIFSPSLQCGIALARVDAVLAPGALSAVLVRGVRRPALVIKPPFWRNGAATFSFPEEHEI</sequence>
<dbReference type="NCBIfam" id="TIGR00528">
    <property type="entry name" value="gcvT"/>
    <property type="match status" value="1"/>
</dbReference>
<evidence type="ECO:0000256" key="3">
    <source>
        <dbReference type="ARBA" id="ARBA00022576"/>
    </source>
</evidence>
<dbReference type="PIRSF" id="PIRSF006487">
    <property type="entry name" value="GcvT"/>
    <property type="match status" value="1"/>
</dbReference>
<dbReference type="Gene3D" id="3.30.70.1400">
    <property type="entry name" value="Aminomethyltransferase beta-barrel domains"/>
    <property type="match status" value="1"/>
</dbReference>
<dbReference type="GO" id="GO:0005829">
    <property type="term" value="C:cytosol"/>
    <property type="evidence" value="ECO:0007669"/>
    <property type="project" value="TreeGrafter"/>
</dbReference>
<dbReference type="Proteomes" id="UP000248886">
    <property type="component" value="Unassembled WGS sequence"/>
</dbReference>
<dbReference type="PANTHER" id="PTHR43757:SF2">
    <property type="entry name" value="AMINOMETHYLTRANSFERASE, MITOCHONDRIAL"/>
    <property type="match status" value="1"/>
</dbReference>
<evidence type="ECO:0000259" key="9">
    <source>
        <dbReference type="Pfam" id="PF08669"/>
    </source>
</evidence>
<evidence type="ECO:0000256" key="1">
    <source>
        <dbReference type="ARBA" id="ARBA00008609"/>
    </source>
</evidence>
<evidence type="ECO:0000256" key="6">
    <source>
        <dbReference type="ARBA" id="ARBA00047665"/>
    </source>
</evidence>